<dbReference type="InterPro" id="IPR003660">
    <property type="entry name" value="HAMP_dom"/>
</dbReference>
<evidence type="ECO:0000256" key="11">
    <source>
        <dbReference type="SAM" id="MobiDB-lite"/>
    </source>
</evidence>
<name>A0A5C4UZX9_9ACTN</name>
<dbReference type="PANTHER" id="PTHR45436">
    <property type="entry name" value="SENSOR HISTIDINE KINASE YKOH"/>
    <property type="match status" value="1"/>
</dbReference>
<accession>A0A5P9YQK7</accession>
<dbReference type="SUPFAM" id="SSF47384">
    <property type="entry name" value="Homodimeric domain of signal transducing histidine kinase"/>
    <property type="match status" value="1"/>
</dbReference>
<sequence length="564" mass="61451">MAGFMATTRKDPRGRQRRTRMTHPLAIATGSASPPSRSPTRRTCPHPTSRRSKAIWSPRRERRGSPGQRARHTRAVCQVPGFGTAYMLVSVQRVPRRGGDWMTYAAAPADPWHVSGQLLVPLLAGSALIVALTALGARGIVITSLKPVEAIRAKLSKNTTTDLGHRVPVPRPRDEIRDLARTVNHTLEMLDAALARERRFTADASHDLCSPVTALRTQIEEALLHPDDTDWPAVARTLLSSVDRLHVIVADQTELDCLYAGAGAPMAPVDLNELIIMNSGAAPKARPPSPTATLPSSEATGVQLLRMLTNLLDNAERHAVSTIRVTLHCRNDQAVLEVQDDGPGVPADQREVVFQRFARLDDARAKDAGVSGLGLPIAREIAHHHGGTLTIDDSDQGARFVARIPLLDPLCHHNDWNTAASEAKPATSLTPDKAHPHPPRSRLHMTRSRLAPGCPHIGPPEPDDDHAAFPHAVPEIRSGPCIPLVPFVTDLRKRRRRERHMRGDAVPAPPILADVSRYGPRPESERERVSTPGEAPPQLPRSRGHMTSAPNRAGMLHIPRPVPA</sequence>
<comment type="caution">
    <text evidence="12">The sequence shown here is derived from an EMBL/GenBank/DDBJ whole genome shotgun (WGS) entry which is preliminary data.</text>
</comment>
<dbReference type="Pfam" id="PF00672">
    <property type="entry name" value="HAMP"/>
    <property type="match status" value="1"/>
</dbReference>
<dbReference type="GO" id="GO:0005886">
    <property type="term" value="C:plasma membrane"/>
    <property type="evidence" value="ECO:0007669"/>
    <property type="project" value="UniProtKB-SubCell"/>
</dbReference>
<feature type="region of interest" description="Disordered" evidence="11">
    <location>
        <begin position="1"/>
        <end position="72"/>
    </location>
</feature>
<dbReference type="InterPro" id="IPR004358">
    <property type="entry name" value="Sig_transdc_His_kin-like_C"/>
</dbReference>
<evidence type="ECO:0000256" key="7">
    <source>
        <dbReference type="ARBA" id="ARBA00022777"/>
    </source>
</evidence>
<evidence type="ECO:0000256" key="5">
    <source>
        <dbReference type="ARBA" id="ARBA00022679"/>
    </source>
</evidence>
<keyword evidence="4" id="KW-0597">Phosphoprotein</keyword>
<evidence type="ECO:0000256" key="8">
    <source>
        <dbReference type="ARBA" id="ARBA00022989"/>
    </source>
</evidence>
<dbReference type="Pfam" id="PF02518">
    <property type="entry name" value="HATPase_c"/>
    <property type="match status" value="1"/>
</dbReference>
<keyword evidence="10" id="KW-0472">Membrane</keyword>
<dbReference type="InterPro" id="IPR036890">
    <property type="entry name" value="HATPase_C_sf"/>
</dbReference>
<keyword evidence="5" id="KW-0808">Transferase</keyword>
<dbReference type="Gene3D" id="1.10.287.130">
    <property type="match status" value="1"/>
</dbReference>
<dbReference type="SMART" id="SM00387">
    <property type="entry name" value="HATPase_c"/>
    <property type="match status" value="1"/>
</dbReference>
<dbReference type="InterPro" id="IPR050428">
    <property type="entry name" value="TCS_sensor_his_kinase"/>
</dbReference>
<dbReference type="Proteomes" id="UP000312512">
    <property type="component" value="Unassembled WGS sequence"/>
</dbReference>
<evidence type="ECO:0000256" key="1">
    <source>
        <dbReference type="ARBA" id="ARBA00000085"/>
    </source>
</evidence>
<evidence type="ECO:0000256" key="10">
    <source>
        <dbReference type="ARBA" id="ARBA00023136"/>
    </source>
</evidence>
<keyword evidence="9" id="KW-0902">Two-component regulatory system</keyword>
<dbReference type="EMBL" id="VDLX02000034">
    <property type="protein sequence ID" value="KAB8183922.1"/>
    <property type="molecule type" value="Genomic_DNA"/>
</dbReference>
<protein>
    <recommendedName>
        <fullName evidence="3">histidine kinase</fullName>
        <ecNumber evidence="3">2.7.13.3</ecNumber>
    </recommendedName>
</protein>
<reference evidence="12 13" key="1">
    <citation type="submission" date="2019-10" db="EMBL/GenBank/DDBJ databases">
        <title>Nonomuraea sp. nov., isolated from Phyllanthus amarus.</title>
        <authorList>
            <person name="Klykleung N."/>
            <person name="Tanasupawat S."/>
        </authorList>
    </citation>
    <scope>NUCLEOTIDE SEQUENCE [LARGE SCALE GENOMIC DNA]</scope>
    <source>
        <strain evidence="12 13">PA1-10</strain>
    </source>
</reference>
<dbReference type="PANTHER" id="PTHR45436:SF5">
    <property type="entry name" value="SENSOR HISTIDINE KINASE TRCS"/>
    <property type="match status" value="1"/>
</dbReference>
<feature type="compositionally biased region" description="Basic residues" evidence="11">
    <location>
        <begin position="436"/>
        <end position="447"/>
    </location>
</feature>
<gene>
    <name evidence="12" type="ORF">FH608_048705</name>
</gene>
<evidence type="ECO:0000256" key="3">
    <source>
        <dbReference type="ARBA" id="ARBA00012438"/>
    </source>
</evidence>
<dbReference type="CDD" id="cd06225">
    <property type="entry name" value="HAMP"/>
    <property type="match status" value="1"/>
</dbReference>
<feature type="region of interest" description="Disordered" evidence="11">
    <location>
        <begin position="422"/>
        <end position="471"/>
    </location>
</feature>
<dbReference type="PRINTS" id="PR00344">
    <property type="entry name" value="BCTRLSENSOR"/>
</dbReference>
<dbReference type="EC" id="2.7.13.3" evidence="3"/>
<evidence type="ECO:0000313" key="13">
    <source>
        <dbReference type="Proteomes" id="UP000312512"/>
    </source>
</evidence>
<dbReference type="SUPFAM" id="SSF55874">
    <property type="entry name" value="ATPase domain of HSP90 chaperone/DNA topoisomerase II/histidine kinase"/>
    <property type="match status" value="1"/>
</dbReference>
<dbReference type="Gene3D" id="3.30.565.10">
    <property type="entry name" value="Histidine kinase-like ATPase, C-terminal domain"/>
    <property type="match status" value="1"/>
</dbReference>
<dbReference type="SMART" id="SM00304">
    <property type="entry name" value="HAMP"/>
    <property type="match status" value="1"/>
</dbReference>
<feature type="compositionally biased region" description="Basic and acidic residues" evidence="11">
    <location>
        <begin position="520"/>
        <end position="529"/>
    </location>
</feature>
<dbReference type="InterPro" id="IPR036097">
    <property type="entry name" value="HisK_dim/P_sf"/>
</dbReference>
<feature type="region of interest" description="Disordered" evidence="11">
    <location>
        <begin position="496"/>
        <end position="564"/>
    </location>
</feature>
<comment type="subcellular location">
    <subcellularLocation>
        <location evidence="2">Cell membrane</location>
    </subcellularLocation>
</comment>
<evidence type="ECO:0000313" key="12">
    <source>
        <dbReference type="EMBL" id="KAB8183922.1"/>
    </source>
</evidence>
<feature type="compositionally biased region" description="Basic residues" evidence="11">
    <location>
        <begin position="39"/>
        <end position="53"/>
    </location>
</feature>
<dbReference type="InterPro" id="IPR003661">
    <property type="entry name" value="HisK_dim/P_dom"/>
</dbReference>
<evidence type="ECO:0000256" key="2">
    <source>
        <dbReference type="ARBA" id="ARBA00004236"/>
    </source>
</evidence>
<keyword evidence="13" id="KW-1185">Reference proteome</keyword>
<proteinExistence type="predicted"/>
<comment type="catalytic activity">
    <reaction evidence="1">
        <text>ATP + protein L-histidine = ADP + protein N-phospho-L-histidine.</text>
        <dbReference type="EC" id="2.7.13.3"/>
    </reaction>
</comment>
<organism evidence="12 13">
    <name type="scientific">Nonomuraea phyllanthi</name>
    <dbReference type="NCBI Taxonomy" id="2219224"/>
    <lineage>
        <taxon>Bacteria</taxon>
        <taxon>Bacillati</taxon>
        <taxon>Actinomycetota</taxon>
        <taxon>Actinomycetes</taxon>
        <taxon>Streptosporangiales</taxon>
        <taxon>Streptosporangiaceae</taxon>
        <taxon>Nonomuraea</taxon>
    </lineage>
</organism>
<dbReference type="InterPro" id="IPR003594">
    <property type="entry name" value="HATPase_dom"/>
</dbReference>
<keyword evidence="8" id="KW-1133">Transmembrane helix</keyword>
<evidence type="ECO:0000256" key="9">
    <source>
        <dbReference type="ARBA" id="ARBA00023012"/>
    </source>
</evidence>
<evidence type="ECO:0000256" key="6">
    <source>
        <dbReference type="ARBA" id="ARBA00022692"/>
    </source>
</evidence>
<evidence type="ECO:0000256" key="4">
    <source>
        <dbReference type="ARBA" id="ARBA00022553"/>
    </source>
</evidence>
<dbReference type="PROSITE" id="PS50109">
    <property type="entry name" value="HIS_KIN"/>
    <property type="match status" value="1"/>
</dbReference>
<dbReference type="CDD" id="cd00082">
    <property type="entry name" value="HisKA"/>
    <property type="match status" value="1"/>
</dbReference>
<dbReference type="CDD" id="cd00075">
    <property type="entry name" value="HATPase"/>
    <property type="match status" value="1"/>
</dbReference>
<keyword evidence="6" id="KW-0812">Transmembrane</keyword>
<accession>A0A5C4UZX9</accession>
<dbReference type="AlphaFoldDB" id="A0A5C4UZX9"/>
<dbReference type="PROSITE" id="PS50885">
    <property type="entry name" value="HAMP"/>
    <property type="match status" value="1"/>
</dbReference>
<keyword evidence="7" id="KW-0418">Kinase</keyword>
<dbReference type="GO" id="GO:0000155">
    <property type="term" value="F:phosphorelay sensor kinase activity"/>
    <property type="evidence" value="ECO:0007669"/>
    <property type="project" value="InterPro"/>
</dbReference>
<dbReference type="OrthoDB" id="9786919at2"/>
<dbReference type="InterPro" id="IPR005467">
    <property type="entry name" value="His_kinase_dom"/>
</dbReference>